<reference evidence="1 2" key="1">
    <citation type="journal article" date="2021" name="Plant Biotechnol. J.">
        <title>Multi-omics assisted identification of the key and species-specific regulatory components of drought-tolerant mechanisms in Gossypium stocksii.</title>
        <authorList>
            <person name="Yu D."/>
            <person name="Ke L."/>
            <person name="Zhang D."/>
            <person name="Wu Y."/>
            <person name="Sun Y."/>
            <person name="Mei J."/>
            <person name="Sun J."/>
            <person name="Sun Y."/>
        </authorList>
    </citation>
    <scope>NUCLEOTIDE SEQUENCE [LARGE SCALE GENOMIC DNA]</scope>
    <source>
        <strain evidence="2">cv. E1</strain>
        <tissue evidence="1">Leaf</tissue>
    </source>
</reference>
<comment type="caution">
    <text evidence="1">The sequence shown here is derived from an EMBL/GenBank/DDBJ whole genome shotgun (WGS) entry which is preliminary data.</text>
</comment>
<dbReference type="AlphaFoldDB" id="A0A9D3VII7"/>
<evidence type="ECO:0000313" key="1">
    <source>
        <dbReference type="EMBL" id="KAH1083009.1"/>
    </source>
</evidence>
<dbReference type="OrthoDB" id="1743981at2759"/>
<dbReference type="EMBL" id="JAIQCV010000007">
    <property type="protein sequence ID" value="KAH1083009.1"/>
    <property type="molecule type" value="Genomic_DNA"/>
</dbReference>
<keyword evidence="2" id="KW-1185">Reference proteome</keyword>
<name>A0A9D3VII7_9ROSI</name>
<sequence>MVHGITQNIAFCYVLHRCESRDIHYRESFYIFCDKRTTSLKTSPFFISIHWCDSRQRFVCFASKRLILTSHPSPMGKGTTRPIASRLEGGKRSGCTRTTSSVVYNTFTGRSTRQVSTMILLQVHLRKPCYDFFL</sequence>
<organism evidence="1 2">
    <name type="scientific">Gossypium stocksii</name>
    <dbReference type="NCBI Taxonomy" id="47602"/>
    <lineage>
        <taxon>Eukaryota</taxon>
        <taxon>Viridiplantae</taxon>
        <taxon>Streptophyta</taxon>
        <taxon>Embryophyta</taxon>
        <taxon>Tracheophyta</taxon>
        <taxon>Spermatophyta</taxon>
        <taxon>Magnoliopsida</taxon>
        <taxon>eudicotyledons</taxon>
        <taxon>Gunneridae</taxon>
        <taxon>Pentapetalae</taxon>
        <taxon>rosids</taxon>
        <taxon>malvids</taxon>
        <taxon>Malvales</taxon>
        <taxon>Malvaceae</taxon>
        <taxon>Malvoideae</taxon>
        <taxon>Gossypium</taxon>
    </lineage>
</organism>
<accession>A0A9D3VII7</accession>
<proteinExistence type="predicted"/>
<evidence type="ECO:0000313" key="2">
    <source>
        <dbReference type="Proteomes" id="UP000828251"/>
    </source>
</evidence>
<protein>
    <submittedName>
        <fullName evidence="1">Uncharacterized protein</fullName>
    </submittedName>
</protein>
<dbReference type="Proteomes" id="UP000828251">
    <property type="component" value="Unassembled WGS sequence"/>
</dbReference>
<gene>
    <name evidence="1" type="ORF">J1N35_022770</name>
</gene>